<dbReference type="VEuPathDB" id="FungiDB:TEQG_05058"/>
<gene>
    <name evidence="2" type="ORF">TEQG_05058</name>
</gene>
<keyword evidence="1" id="KW-1133">Transmembrane helix</keyword>
<accession>F2PW94</accession>
<organism evidence="2 3">
    <name type="scientific">Trichophyton equinum (strain ATCC MYA-4606 / CBS 127.97)</name>
    <name type="common">Horse ringworm fungus</name>
    <dbReference type="NCBI Taxonomy" id="559882"/>
    <lineage>
        <taxon>Eukaryota</taxon>
        <taxon>Fungi</taxon>
        <taxon>Dikarya</taxon>
        <taxon>Ascomycota</taxon>
        <taxon>Pezizomycotina</taxon>
        <taxon>Eurotiomycetes</taxon>
        <taxon>Eurotiomycetidae</taxon>
        <taxon>Onygenales</taxon>
        <taxon>Arthrodermataceae</taxon>
        <taxon>Trichophyton</taxon>
    </lineage>
</organism>
<protein>
    <submittedName>
        <fullName evidence="2">Uncharacterized protein</fullName>
    </submittedName>
</protein>
<evidence type="ECO:0000256" key="1">
    <source>
        <dbReference type="SAM" id="Phobius"/>
    </source>
</evidence>
<name>F2PW94_TRIEC</name>
<keyword evidence="3" id="KW-1185">Reference proteome</keyword>
<dbReference type="Proteomes" id="UP000009169">
    <property type="component" value="Unassembled WGS sequence"/>
</dbReference>
<dbReference type="HOGENOM" id="CLU_1741870_0_0_1"/>
<sequence length="150" mass="16651">MDTEGHEAITSLQDGTWIDGQKRTRKSITTSRDSALRFLLITLADKGPAVFPEKEKEGTHATLETRQASRSPSCFQATFQGSPIGCDQHVSKGWTVRRGAYQRIKHRESVVLLSAFCSALELCLAASAVYYSNSCTMEPKRRSAKRGRAR</sequence>
<proteinExistence type="predicted"/>
<keyword evidence="1" id="KW-0812">Transmembrane</keyword>
<feature type="transmembrane region" description="Helical" evidence="1">
    <location>
        <begin position="110"/>
        <end position="131"/>
    </location>
</feature>
<evidence type="ECO:0000313" key="2">
    <source>
        <dbReference type="EMBL" id="EGE06162.1"/>
    </source>
</evidence>
<dbReference type="EMBL" id="DS995745">
    <property type="protein sequence ID" value="EGE06162.1"/>
    <property type="molecule type" value="Genomic_DNA"/>
</dbReference>
<dbReference type="AlphaFoldDB" id="F2PW94"/>
<reference evidence="3" key="1">
    <citation type="journal article" date="2012" name="MBio">
        <title>Comparative genome analysis of Trichophyton rubrum and related dermatophytes reveals candidate genes involved in infection.</title>
        <authorList>
            <person name="Martinez D.A."/>
            <person name="Oliver B.G."/>
            <person name="Graeser Y."/>
            <person name="Goldberg J.M."/>
            <person name="Li W."/>
            <person name="Martinez-Rossi N.M."/>
            <person name="Monod M."/>
            <person name="Shelest E."/>
            <person name="Barton R.C."/>
            <person name="Birch E."/>
            <person name="Brakhage A.A."/>
            <person name="Chen Z."/>
            <person name="Gurr S.J."/>
            <person name="Heiman D."/>
            <person name="Heitman J."/>
            <person name="Kosti I."/>
            <person name="Rossi A."/>
            <person name="Saif S."/>
            <person name="Samalova M."/>
            <person name="Saunders C.W."/>
            <person name="Shea T."/>
            <person name="Summerbell R.C."/>
            <person name="Xu J."/>
            <person name="Young S."/>
            <person name="Zeng Q."/>
            <person name="Birren B.W."/>
            <person name="Cuomo C.A."/>
            <person name="White T.C."/>
        </authorList>
    </citation>
    <scope>NUCLEOTIDE SEQUENCE [LARGE SCALE GENOMIC DNA]</scope>
    <source>
        <strain evidence="3">ATCC MYA-4606 / CBS 127.97</strain>
    </source>
</reference>
<evidence type="ECO:0000313" key="3">
    <source>
        <dbReference type="Proteomes" id="UP000009169"/>
    </source>
</evidence>
<keyword evidence="1" id="KW-0472">Membrane</keyword>